<feature type="transmembrane region" description="Helical" evidence="7">
    <location>
        <begin position="289"/>
        <end position="309"/>
    </location>
</feature>
<feature type="transmembrane region" description="Helical" evidence="7">
    <location>
        <begin position="85"/>
        <end position="108"/>
    </location>
</feature>
<gene>
    <name evidence="9" type="ORF">HMPREF9440_01213</name>
</gene>
<feature type="transmembrane region" description="Helical" evidence="7">
    <location>
        <begin position="457"/>
        <end position="476"/>
    </location>
</feature>
<comment type="caution">
    <text evidence="9">The sequence shown here is derived from an EMBL/GenBank/DDBJ whole genome shotgun (WGS) entry which is preliminary data.</text>
</comment>
<protein>
    <submittedName>
        <fullName evidence="9">Carbon starvation protein CstA</fullName>
    </submittedName>
</protein>
<sequence>MTGMTMLAIAIVVLLVGYFGYAKWLEKKWGVDPSRQTPAVRFEDGRDFVPSGRWTVFAHQFTSITGAGPVTGPIIAAMFGWLPALLWMLVGGIFFGAVQDFCALYASVRNRGRSIGMIIEEYVGRTGRQLFLIFCWLFTLLVIAAFCDMVAATFNGFNAAGEEQLPNAAAASISMIYMVGAVAFGFYMKYVRPSAGQQFIVGVILMVAMVALGICFPMYAGADAWRWIVFAYLFAASVVPIWALKTPRDYLSMFLLIGMIAFAAVGVFLENPEIKLPAFVGFEVNGLDLFPILFVTIACGAVSGFHSLVSSGTSSKMVSSEGDMRLVGYGSMSIEVVLGVVSLIVVAAAAEGGALPKGTPFALFSTSVAGFLTNIFGVPADIAACILTMCVSALALTSVDAVARIGRMSWQELFTPSDGKEKTPFQKFMSSTVFATLITLFFGWALCQAGYMSVWPLFGSANQLLSALVLTALAVFLKATGREGRMLWIPMGVMFCVTMTALAMALWKIFGTIQAGSFRFGVEGLQAVVAFALMFLAILVVKHCIGKLREPAKPQGGLAADAK</sequence>
<feature type="transmembrane region" description="Helical" evidence="7">
    <location>
        <begin position="527"/>
        <end position="545"/>
    </location>
</feature>
<feature type="transmembrane region" description="Helical" evidence="7">
    <location>
        <begin position="199"/>
        <end position="219"/>
    </location>
</feature>
<name>H3KEP8_9BURK</name>
<dbReference type="PATRIC" id="fig|762967.3.peg.960"/>
<feature type="transmembrane region" description="Helical" evidence="7">
    <location>
        <begin position="488"/>
        <end position="507"/>
    </location>
</feature>
<comment type="subcellular location">
    <subcellularLocation>
        <location evidence="1">Cell membrane</location>
        <topology evidence="1">Multi-pass membrane protein</topology>
    </subcellularLocation>
</comment>
<feature type="transmembrane region" description="Helical" evidence="7">
    <location>
        <begin position="370"/>
        <end position="399"/>
    </location>
</feature>
<dbReference type="OrthoDB" id="9761224at2"/>
<evidence type="ECO:0000256" key="5">
    <source>
        <dbReference type="ARBA" id="ARBA00022989"/>
    </source>
</evidence>
<dbReference type="STRING" id="762967.HMPREF9440_01213"/>
<dbReference type="PANTHER" id="PTHR30252:SF0">
    <property type="entry name" value="PEPTIDE TRANSPORTER CSTA"/>
    <property type="match status" value="1"/>
</dbReference>
<feature type="transmembrane region" description="Helical" evidence="7">
    <location>
        <begin position="166"/>
        <end position="187"/>
    </location>
</feature>
<comment type="similarity">
    <text evidence="2">Belongs to the peptide transporter carbon starvation (CstA) (TC 2.A.114) family.</text>
</comment>
<evidence type="ECO:0000256" key="7">
    <source>
        <dbReference type="SAM" id="Phobius"/>
    </source>
</evidence>
<organism evidence="9 10">
    <name type="scientific">Sutterella parvirubra YIT 11816</name>
    <dbReference type="NCBI Taxonomy" id="762967"/>
    <lineage>
        <taxon>Bacteria</taxon>
        <taxon>Pseudomonadati</taxon>
        <taxon>Pseudomonadota</taxon>
        <taxon>Betaproteobacteria</taxon>
        <taxon>Burkholderiales</taxon>
        <taxon>Sutterellaceae</taxon>
        <taxon>Sutterella</taxon>
    </lineage>
</organism>
<evidence type="ECO:0000256" key="6">
    <source>
        <dbReference type="ARBA" id="ARBA00023136"/>
    </source>
</evidence>
<feature type="transmembrane region" description="Helical" evidence="7">
    <location>
        <begin position="329"/>
        <end position="350"/>
    </location>
</feature>
<keyword evidence="6 7" id="KW-0472">Membrane</keyword>
<accession>H3KEP8</accession>
<evidence type="ECO:0000256" key="1">
    <source>
        <dbReference type="ARBA" id="ARBA00004651"/>
    </source>
</evidence>
<evidence type="ECO:0000256" key="2">
    <source>
        <dbReference type="ARBA" id="ARBA00007755"/>
    </source>
</evidence>
<dbReference type="Proteomes" id="UP000004956">
    <property type="component" value="Unassembled WGS sequence"/>
</dbReference>
<evidence type="ECO:0000313" key="10">
    <source>
        <dbReference type="Proteomes" id="UP000004956"/>
    </source>
</evidence>
<keyword evidence="5 7" id="KW-1133">Transmembrane helix</keyword>
<feature type="transmembrane region" description="Helical" evidence="7">
    <location>
        <begin position="250"/>
        <end position="269"/>
    </location>
</feature>
<evidence type="ECO:0000313" key="9">
    <source>
        <dbReference type="EMBL" id="EHY31409.1"/>
    </source>
</evidence>
<evidence type="ECO:0000256" key="3">
    <source>
        <dbReference type="ARBA" id="ARBA00022475"/>
    </source>
</evidence>
<dbReference type="GO" id="GO:0005886">
    <property type="term" value="C:plasma membrane"/>
    <property type="evidence" value="ECO:0007669"/>
    <property type="project" value="UniProtKB-SubCell"/>
</dbReference>
<reference evidence="9 10" key="1">
    <citation type="submission" date="2011-11" db="EMBL/GenBank/DDBJ databases">
        <authorList>
            <person name="Weinstock G."/>
            <person name="Sodergren E."/>
            <person name="Clifton S."/>
            <person name="Fulton L."/>
            <person name="Fulton B."/>
            <person name="Courtney L."/>
            <person name="Fronick C."/>
            <person name="Harrison M."/>
            <person name="Strong C."/>
            <person name="Farmer C."/>
            <person name="Delahaunty K."/>
            <person name="Markovic C."/>
            <person name="Hall O."/>
            <person name="Minx P."/>
            <person name="Tomlinson C."/>
            <person name="Mitreva M."/>
            <person name="Hou S."/>
            <person name="Chen J."/>
            <person name="Wollam A."/>
            <person name="Pepin K.H."/>
            <person name="Johnson M."/>
            <person name="Bhonagiri V."/>
            <person name="Zhang X."/>
            <person name="Suruliraj S."/>
            <person name="Warren W."/>
            <person name="Chinwalla A."/>
            <person name="Mardis E.R."/>
            <person name="Wilson R.K."/>
        </authorList>
    </citation>
    <scope>NUCLEOTIDE SEQUENCE [LARGE SCALE GENOMIC DNA]</scope>
    <source>
        <strain evidence="9 10">YIT 11816</strain>
    </source>
</reference>
<keyword evidence="4 7" id="KW-0812">Transmembrane</keyword>
<dbReference type="Pfam" id="PF02554">
    <property type="entry name" value="CstA"/>
    <property type="match status" value="2"/>
</dbReference>
<dbReference type="PANTHER" id="PTHR30252">
    <property type="entry name" value="INNER MEMBRANE PEPTIDE TRANSPORTER"/>
    <property type="match status" value="1"/>
</dbReference>
<dbReference type="InterPro" id="IPR003706">
    <property type="entry name" value="CstA_N"/>
</dbReference>
<dbReference type="InterPro" id="IPR051605">
    <property type="entry name" value="CstA"/>
</dbReference>
<feature type="transmembrane region" description="Helical" evidence="7">
    <location>
        <begin position="129"/>
        <end position="154"/>
    </location>
</feature>
<feature type="transmembrane region" description="Helical" evidence="7">
    <location>
        <begin position="225"/>
        <end position="243"/>
    </location>
</feature>
<keyword evidence="3" id="KW-1003">Cell membrane</keyword>
<dbReference type="HOGENOM" id="CLU_010531_4_1_4"/>
<evidence type="ECO:0000259" key="8">
    <source>
        <dbReference type="Pfam" id="PF02554"/>
    </source>
</evidence>
<dbReference type="EMBL" id="AFBQ01000165">
    <property type="protein sequence ID" value="EHY31409.1"/>
    <property type="molecule type" value="Genomic_DNA"/>
</dbReference>
<proteinExistence type="inferred from homology"/>
<feature type="domain" description="CstA N-terminal" evidence="8">
    <location>
        <begin position="3"/>
        <end position="348"/>
    </location>
</feature>
<dbReference type="AlphaFoldDB" id="H3KEP8"/>
<dbReference type="RefSeq" id="WP_008542070.1">
    <property type="nucleotide sequence ID" value="NZ_JH604949.1"/>
</dbReference>
<evidence type="ECO:0000256" key="4">
    <source>
        <dbReference type="ARBA" id="ARBA00022692"/>
    </source>
</evidence>
<feature type="transmembrane region" description="Helical" evidence="7">
    <location>
        <begin position="428"/>
        <end position="451"/>
    </location>
</feature>
<keyword evidence="10" id="KW-1185">Reference proteome</keyword>
<feature type="domain" description="CstA N-terminal" evidence="8">
    <location>
        <begin position="353"/>
        <end position="501"/>
    </location>
</feature>
<dbReference type="GO" id="GO:0009267">
    <property type="term" value="P:cellular response to starvation"/>
    <property type="evidence" value="ECO:0007669"/>
    <property type="project" value="InterPro"/>
</dbReference>